<sequence length="108" mass="12228">MSATMFLLIVACALVTWLPRILPFVFVRSITLPTVVMRWLSYIPICILSALVLSNLFHNNGRFVTLHWDLFFAFIPTVIVALWTKSLSITVMVGIIAMACVRYFATAF</sequence>
<evidence type="ECO:0000256" key="1">
    <source>
        <dbReference type="SAM" id="Phobius"/>
    </source>
</evidence>
<dbReference type="Proteomes" id="UP000245938">
    <property type="component" value="Unassembled WGS sequence"/>
</dbReference>
<feature type="transmembrane region" description="Helical" evidence="1">
    <location>
        <begin position="39"/>
        <end position="57"/>
    </location>
</feature>
<name>A0A2U3ANF4_9BACL</name>
<keyword evidence="1" id="KW-0472">Membrane</keyword>
<dbReference type="InterPro" id="IPR008407">
    <property type="entry name" value="Brnchd-chn_aa_trnsp_AzlD"/>
</dbReference>
<dbReference type="OrthoDB" id="7870017at2"/>
<organism evidence="2 3">
    <name type="scientific">Kurthia sibirica</name>
    <dbReference type="NCBI Taxonomy" id="202750"/>
    <lineage>
        <taxon>Bacteria</taxon>
        <taxon>Bacillati</taxon>
        <taxon>Bacillota</taxon>
        <taxon>Bacilli</taxon>
        <taxon>Bacillales</taxon>
        <taxon>Caryophanaceae</taxon>
        <taxon>Kurthia</taxon>
    </lineage>
</organism>
<accession>A0A2U3ANF4</accession>
<keyword evidence="1" id="KW-1133">Transmembrane helix</keyword>
<evidence type="ECO:0000313" key="2">
    <source>
        <dbReference type="EMBL" id="PWI26062.1"/>
    </source>
</evidence>
<proteinExistence type="predicted"/>
<dbReference type="Pfam" id="PF05437">
    <property type="entry name" value="AzlD"/>
    <property type="match status" value="1"/>
</dbReference>
<comment type="caution">
    <text evidence="2">The sequence shown here is derived from an EMBL/GenBank/DDBJ whole genome shotgun (WGS) entry which is preliminary data.</text>
</comment>
<reference evidence="2 3" key="1">
    <citation type="submission" date="2018-05" db="EMBL/GenBank/DDBJ databases">
        <title>Kurthia sibirica genome sequence.</title>
        <authorList>
            <person name="Maclea K.S."/>
            <person name="Goen A.E."/>
        </authorList>
    </citation>
    <scope>NUCLEOTIDE SEQUENCE [LARGE SCALE GENOMIC DNA]</scope>
    <source>
        <strain evidence="2 3">ATCC 49154</strain>
    </source>
</reference>
<dbReference type="EMBL" id="QFVR01000005">
    <property type="protein sequence ID" value="PWI26062.1"/>
    <property type="molecule type" value="Genomic_DNA"/>
</dbReference>
<evidence type="ECO:0000313" key="3">
    <source>
        <dbReference type="Proteomes" id="UP000245938"/>
    </source>
</evidence>
<gene>
    <name evidence="2" type="ORF">DEX24_05905</name>
</gene>
<protein>
    <submittedName>
        <fullName evidence="2">Branched-chain amino acid transporter AzlD</fullName>
    </submittedName>
</protein>
<keyword evidence="1" id="KW-0812">Transmembrane</keyword>
<keyword evidence="3" id="KW-1185">Reference proteome</keyword>
<dbReference type="AlphaFoldDB" id="A0A2U3ANF4"/>